<name>A0AC58TQI8_TOBAC</name>
<protein>
    <submittedName>
        <fullName evidence="2">Uncharacterized protein LOC142176250</fullName>
    </submittedName>
</protein>
<reference evidence="2" key="2">
    <citation type="submission" date="2025-08" db="UniProtKB">
        <authorList>
            <consortium name="RefSeq"/>
        </authorList>
    </citation>
    <scope>IDENTIFICATION</scope>
    <source>
        <tissue evidence="2">Leaf</tissue>
    </source>
</reference>
<accession>A0AC58TQI8</accession>
<evidence type="ECO:0000313" key="1">
    <source>
        <dbReference type="Proteomes" id="UP000790787"/>
    </source>
</evidence>
<gene>
    <name evidence="2" type="primary">LOC142176250</name>
</gene>
<sequence length="223" mass="26194">MPTGKFPKWHILLNESDIVYMTQRAIKERALADHLAEKPVDKNYKPLTTYFFEEEEVLLAREDIAEYGDCGSECTTKNVKILSYLHCVKELCNKFIKIEFRHVPRIQNEFVDALAILSSMIQHPNKNFIDPIDIEMQGQHAYYFHIDEEPDIKQWYYNIKRFLETKEYPENATSGQNLALRRLENHVFLNGEVLYRRTSDLGLLRCVDVVKATRLLEEIHVGT</sequence>
<proteinExistence type="predicted"/>
<reference evidence="1" key="1">
    <citation type="journal article" date="2014" name="Nat. Commun.">
        <title>The tobacco genome sequence and its comparison with those of tomato and potato.</title>
        <authorList>
            <person name="Sierro N."/>
            <person name="Battey J.N."/>
            <person name="Ouadi S."/>
            <person name="Bakaher N."/>
            <person name="Bovet L."/>
            <person name="Willig A."/>
            <person name="Goepfert S."/>
            <person name="Peitsch M.C."/>
            <person name="Ivanov N.V."/>
        </authorList>
    </citation>
    <scope>NUCLEOTIDE SEQUENCE [LARGE SCALE GENOMIC DNA]</scope>
</reference>
<evidence type="ECO:0000313" key="2">
    <source>
        <dbReference type="RefSeq" id="XP_075099479.1"/>
    </source>
</evidence>
<keyword evidence="1" id="KW-1185">Reference proteome</keyword>
<dbReference type="Proteomes" id="UP000790787">
    <property type="component" value="Chromosome 22"/>
</dbReference>
<dbReference type="RefSeq" id="XP_075099479.1">
    <property type="nucleotide sequence ID" value="XM_075243378.1"/>
</dbReference>
<organism evidence="1 2">
    <name type="scientific">Nicotiana tabacum</name>
    <name type="common">Common tobacco</name>
    <dbReference type="NCBI Taxonomy" id="4097"/>
    <lineage>
        <taxon>Eukaryota</taxon>
        <taxon>Viridiplantae</taxon>
        <taxon>Streptophyta</taxon>
        <taxon>Embryophyta</taxon>
        <taxon>Tracheophyta</taxon>
        <taxon>Spermatophyta</taxon>
        <taxon>Magnoliopsida</taxon>
        <taxon>eudicotyledons</taxon>
        <taxon>Gunneridae</taxon>
        <taxon>Pentapetalae</taxon>
        <taxon>asterids</taxon>
        <taxon>lamiids</taxon>
        <taxon>Solanales</taxon>
        <taxon>Solanaceae</taxon>
        <taxon>Nicotianoideae</taxon>
        <taxon>Nicotianeae</taxon>
        <taxon>Nicotiana</taxon>
    </lineage>
</organism>